<dbReference type="GeneID" id="109060175"/>
<proteinExistence type="predicted"/>
<dbReference type="Pfam" id="PF00020">
    <property type="entry name" value="TNFR_c6"/>
    <property type="match status" value="1"/>
</dbReference>
<evidence type="ECO:0000256" key="1">
    <source>
        <dbReference type="PROSITE-ProRule" id="PRU00206"/>
    </source>
</evidence>
<keyword evidence="4" id="KW-0732">Signal</keyword>
<evidence type="ECO:0000256" key="2">
    <source>
        <dbReference type="SAM" id="MobiDB-lite"/>
    </source>
</evidence>
<gene>
    <name evidence="6 7" type="primary">LOC109060175</name>
</gene>
<dbReference type="RefSeq" id="XP_042589524.1">
    <property type="nucleotide sequence ID" value="XM_042733590.1"/>
</dbReference>
<keyword evidence="3" id="KW-0812">Transmembrane</keyword>
<sequence length="181" mass="19758">MQPTMNQPDTKCVLAIFVAASSTLCVAACPENHFQVQKMLCCLNCQYGEYVARNCSEGPRGHIGVLCNTCRRCEEIGEVTVSNCTQFSDTQCASIHTQQITMHGCSSVIAAVVILGVILAACFFRRISKSGESDGGSAGRGILPILHSTPPSDHCSHGVPGGKDRQMRQEKRRRKDEERQR</sequence>
<feature type="compositionally biased region" description="Basic and acidic residues" evidence="2">
    <location>
        <begin position="162"/>
        <end position="181"/>
    </location>
</feature>
<dbReference type="InterPro" id="IPR001368">
    <property type="entry name" value="TNFR/NGFR_Cys_rich_reg"/>
</dbReference>
<evidence type="ECO:0000313" key="7">
    <source>
        <dbReference type="RefSeq" id="XP_042589525.1"/>
    </source>
</evidence>
<keyword evidence="3" id="KW-1133">Transmembrane helix</keyword>
<protein>
    <submittedName>
        <fullName evidence="6 7">CD27 antigen-like isoform X1</fullName>
    </submittedName>
</protein>
<dbReference type="OrthoDB" id="8905995at2759"/>
<evidence type="ECO:0000256" key="3">
    <source>
        <dbReference type="SAM" id="Phobius"/>
    </source>
</evidence>
<feature type="signal peptide" evidence="4">
    <location>
        <begin position="1"/>
        <end position="28"/>
    </location>
</feature>
<dbReference type="Proteomes" id="UP001155660">
    <property type="component" value="Chromosome B11"/>
</dbReference>
<dbReference type="PROSITE" id="PS50050">
    <property type="entry name" value="TNFR_NGFR_2"/>
    <property type="match status" value="1"/>
</dbReference>
<accession>A0A9R0A8L4</accession>
<reference evidence="6 7" key="1">
    <citation type="submission" date="2025-04" db="UniProtKB">
        <authorList>
            <consortium name="RefSeq"/>
        </authorList>
    </citation>
    <scope>IDENTIFICATION</scope>
    <source>
        <tissue evidence="6 7">Muscle</tissue>
    </source>
</reference>
<dbReference type="RefSeq" id="XP_042589525.1">
    <property type="nucleotide sequence ID" value="XM_042733591.1"/>
</dbReference>
<evidence type="ECO:0000313" key="6">
    <source>
        <dbReference type="RefSeq" id="XP_042589524.1"/>
    </source>
</evidence>
<evidence type="ECO:0000256" key="4">
    <source>
        <dbReference type="SAM" id="SignalP"/>
    </source>
</evidence>
<feature type="region of interest" description="Disordered" evidence="2">
    <location>
        <begin position="130"/>
        <end position="181"/>
    </location>
</feature>
<comment type="caution">
    <text evidence="1">Lacks conserved residue(s) required for the propagation of feature annotation.</text>
</comment>
<evidence type="ECO:0000259" key="5">
    <source>
        <dbReference type="PROSITE" id="PS50050"/>
    </source>
</evidence>
<dbReference type="AlphaFoldDB" id="A0A9R0A8L4"/>
<organism evidence="6">
    <name type="scientific">Cyprinus carpio</name>
    <name type="common">Common carp</name>
    <dbReference type="NCBI Taxonomy" id="7962"/>
    <lineage>
        <taxon>Eukaryota</taxon>
        <taxon>Metazoa</taxon>
        <taxon>Chordata</taxon>
        <taxon>Craniata</taxon>
        <taxon>Vertebrata</taxon>
        <taxon>Euteleostomi</taxon>
        <taxon>Actinopterygii</taxon>
        <taxon>Neopterygii</taxon>
        <taxon>Teleostei</taxon>
        <taxon>Ostariophysi</taxon>
        <taxon>Cypriniformes</taxon>
        <taxon>Cyprinidae</taxon>
        <taxon>Cyprininae</taxon>
        <taxon>Cyprinus</taxon>
    </lineage>
</organism>
<feature type="transmembrane region" description="Helical" evidence="3">
    <location>
        <begin position="100"/>
        <end position="124"/>
    </location>
</feature>
<feature type="repeat" description="TNFR-Cys" evidence="1">
    <location>
        <begin position="44"/>
        <end position="92"/>
    </location>
</feature>
<feature type="chain" id="PRO_5044700357" evidence="4">
    <location>
        <begin position="29"/>
        <end position="181"/>
    </location>
</feature>
<name>A0A9R0A8L4_CYPCA</name>
<keyword evidence="3" id="KW-0472">Membrane</keyword>
<feature type="domain" description="TNFR-Cys" evidence="5">
    <location>
        <begin position="44"/>
        <end position="92"/>
    </location>
</feature>